<comment type="caution">
    <text evidence="2">The sequence shown here is derived from an EMBL/GenBank/DDBJ whole genome shotgun (WGS) entry which is preliminary data.</text>
</comment>
<feature type="compositionally biased region" description="Pro residues" evidence="1">
    <location>
        <begin position="60"/>
        <end position="69"/>
    </location>
</feature>
<dbReference type="EMBL" id="JBHFEH010000008">
    <property type="protein sequence ID" value="KAL2056240.1"/>
    <property type="molecule type" value="Genomic_DNA"/>
</dbReference>
<sequence length="172" mass="19602">MNQTQIDDLDTQLALAILEERTERTLLPDSNKIGIKTKSKTRGVADTSSSPSEPEDQQTPPSPIEPIPTPTVKVNKREHRNFLTLFHTPDADDVPGELPWIDFLHTMGSAGFFMKKLDGPAWYFEPGPDMGSKCVIFHEPHPENRIPFQIARRYGRQLCMAYWWTAETFFGE</sequence>
<protein>
    <submittedName>
        <fullName evidence="2">Uncharacterized protein</fullName>
    </submittedName>
</protein>
<evidence type="ECO:0000313" key="2">
    <source>
        <dbReference type="EMBL" id="KAL2056240.1"/>
    </source>
</evidence>
<accession>A0ABR4BEF0</accession>
<keyword evidence="3" id="KW-1185">Reference proteome</keyword>
<feature type="region of interest" description="Disordered" evidence="1">
    <location>
        <begin position="26"/>
        <end position="70"/>
    </location>
</feature>
<evidence type="ECO:0000313" key="3">
    <source>
        <dbReference type="Proteomes" id="UP001590951"/>
    </source>
</evidence>
<dbReference type="PANTHER" id="PTHR40788:SF2">
    <property type="entry name" value="CLR5 DOMAIN-CONTAINING PROTEIN"/>
    <property type="match status" value="1"/>
</dbReference>
<dbReference type="Proteomes" id="UP001590951">
    <property type="component" value="Unassembled WGS sequence"/>
</dbReference>
<reference evidence="2 3" key="1">
    <citation type="submission" date="2024-09" db="EMBL/GenBank/DDBJ databases">
        <title>Rethinking Asexuality: The Enigmatic Case of Functional Sexual Genes in Lepraria (Stereocaulaceae).</title>
        <authorList>
            <person name="Doellman M."/>
            <person name="Sun Y."/>
            <person name="Barcenas-Pena A."/>
            <person name="Lumbsch H.T."/>
            <person name="Grewe F."/>
        </authorList>
    </citation>
    <scope>NUCLEOTIDE SEQUENCE [LARGE SCALE GENOMIC DNA]</scope>
    <source>
        <strain evidence="2 3">Grewe 0041</strain>
    </source>
</reference>
<name>A0ABR4BEF0_9LECA</name>
<evidence type="ECO:0000256" key="1">
    <source>
        <dbReference type="SAM" id="MobiDB-lite"/>
    </source>
</evidence>
<proteinExistence type="predicted"/>
<organism evidence="2 3">
    <name type="scientific">Lepraria finkii</name>
    <dbReference type="NCBI Taxonomy" id="1340010"/>
    <lineage>
        <taxon>Eukaryota</taxon>
        <taxon>Fungi</taxon>
        <taxon>Dikarya</taxon>
        <taxon>Ascomycota</taxon>
        <taxon>Pezizomycotina</taxon>
        <taxon>Lecanoromycetes</taxon>
        <taxon>OSLEUM clade</taxon>
        <taxon>Lecanoromycetidae</taxon>
        <taxon>Lecanorales</taxon>
        <taxon>Lecanorineae</taxon>
        <taxon>Stereocaulaceae</taxon>
        <taxon>Lepraria</taxon>
    </lineage>
</organism>
<gene>
    <name evidence="2" type="ORF">ABVK25_003263</name>
</gene>
<dbReference type="PANTHER" id="PTHR40788">
    <property type="entry name" value="CLR5 DOMAIN-CONTAINING PROTEIN-RELATED"/>
    <property type="match status" value="1"/>
</dbReference>